<reference evidence="1" key="1">
    <citation type="submission" date="2024-02" db="EMBL/GenBank/DDBJ databases">
        <authorList>
            <consortium name="ELIXIR-Norway"/>
            <consortium name="Elixir Norway"/>
        </authorList>
    </citation>
    <scope>NUCLEOTIDE SEQUENCE</scope>
</reference>
<protein>
    <submittedName>
        <fullName evidence="1">Uncharacterized protein</fullName>
    </submittedName>
</protein>
<dbReference type="EMBL" id="OZ019910">
    <property type="protein sequence ID" value="CAK9211456.1"/>
    <property type="molecule type" value="Genomic_DNA"/>
</dbReference>
<sequence>MTTSVVITAGGQGAVFHGTVLGPRSCHLIGITSNAFNTAHTSNGKMSRSANATFSNIVSISSLNNSFTNNFGNTLPSGGFLDGFANTSLSRILSGKEGNNLLLLLNTEQGTELDPKLAVYFHLGSHHSDQDTEVQ</sequence>
<accession>A0ABP0U311</accession>
<name>A0ABP0U311_9BRYO</name>
<evidence type="ECO:0000313" key="1">
    <source>
        <dbReference type="EMBL" id="CAK9211456.1"/>
    </source>
</evidence>
<proteinExistence type="predicted"/>
<dbReference type="Proteomes" id="UP001497512">
    <property type="component" value="Chromosome 18"/>
</dbReference>
<evidence type="ECO:0000313" key="2">
    <source>
        <dbReference type="Proteomes" id="UP001497512"/>
    </source>
</evidence>
<keyword evidence="2" id="KW-1185">Reference proteome</keyword>
<gene>
    <name evidence="1" type="ORF">CSSPTR1EN2_LOCUS10686</name>
</gene>
<organism evidence="1 2">
    <name type="scientific">Sphagnum troendelagicum</name>
    <dbReference type="NCBI Taxonomy" id="128251"/>
    <lineage>
        <taxon>Eukaryota</taxon>
        <taxon>Viridiplantae</taxon>
        <taxon>Streptophyta</taxon>
        <taxon>Embryophyta</taxon>
        <taxon>Bryophyta</taxon>
        <taxon>Sphagnophytina</taxon>
        <taxon>Sphagnopsida</taxon>
        <taxon>Sphagnales</taxon>
        <taxon>Sphagnaceae</taxon>
        <taxon>Sphagnum</taxon>
    </lineage>
</organism>